<evidence type="ECO:0000313" key="7">
    <source>
        <dbReference type="EMBL" id="MBU9714817.1"/>
    </source>
</evidence>
<dbReference type="EMBL" id="JAHQCS010000186">
    <property type="protein sequence ID" value="MBU9714817.1"/>
    <property type="molecule type" value="Genomic_DNA"/>
</dbReference>
<dbReference type="PANTHER" id="PTHR45625:SF4">
    <property type="entry name" value="PEPTIDYLPROLYL ISOMERASE DOMAIN AND WD REPEAT-CONTAINING PROTEIN 1"/>
    <property type="match status" value="1"/>
</dbReference>
<dbReference type="PANTHER" id="PTHR45625">
    <property type="entry name" value="PEPTIDYL-PROLYL CIS-TRANS ISOMERASE-RELATED"/>
    <property type="match status" value="1"/>
</dbReference>
<dbReference type="Proteomes" id="UP000784880">
    <property type="component" value="Unassembled WGS sequence"/>
</dbReference>
<keyword evidence="3" id="KW-0697">Rotamase</keyword>
<organism evidence="7 8">
    <name type="scientific">Evansella tamaricis</name>
    <dbReference type="NCBI Taxonomy" id="2069301"/>
    <lineage>
        <taxon>Bacteria</taxon>
        <taxon>Bacillati</taxon>
        <taxon>Bacillota</taxon>
        <taxon>Bacilli</taxon>
        <taxon>Bacillales</taxon>
        <taxon>Bacillaceae</taxon>
        <taxon>Evansella</taxon>
    </lineage>
</organism>
<evidence type="ECO:0000313" key="8">
    <source>
        <dbReference type="Proteomes" id="UP000784880"/>
    </source>
</evidence>
<accession>A0ABS6JPS7</accession>
<feature type="region of interest" description="Disordered" evidence="5">
    <location>
        <begin position="9"/>
        <end position="53"/>
    </location>
</feature>
<evidence type="ECO:0000256" key="5">
    <source>
        <dbReference type="SAM" id="MobiDB-lite"/>
    </source>
</evidence>
<keyword evidence="4 7" id="KW-0413">Isomerase</keyword>
<comment type="catalytic activity">
    <reaction evidence="1">
        <text>[protein]-peptidylproline (omega=180) = [protein]-peptidylproline (omega=0)</text>
        <dbReference type="Rhea" id="RHEA:16237"/>
        <dbReference type="Rhea" id="RHEA-COMP:10747"/>
        <dbReference type="Rhea" id="RHEA-COMP:10748"/>
        <dbReference type="ChEBI" id="CHEBI:83833"/>
        <dbReference type="ChEBI" id="CHEBI:83834"/>
        <dbReference type="EC" id="5.2.1.8"/>
    </reaction>
</comment>
<evidence type="ECO:0000256" key="4">
    <source>
        <dbReference type="ARBA" id="ARBA00023235"/>
    </source>
</evidence>
<evidence type="ECO:0000256" key="2">
    <source>
        <dbReference type="ARBA" id="ARBA00013194"/>
    </source>
</evidence>
<feature type="domain" description="PPIase cyclophilin-type" evidence="6">
    <location>
        <begin position="72"/>
        <end position="251"/>
    </location>
</feature>
<protein>
    <recommendedName>
        <fullName evidence="2">peptidylprolyl isomerase</fullName>
        <ecNumber evidence="2">5.2.1.8</ecNumber>
    </recommendedName>
</protein>
<dbReference type="InterPro" id="IPR002130">
    <property type="entry name" value="Cyclophilin-type_PPIase_dom"/>
</dbReference>
<evidence type="ECO:0000256" key="3">
    <source>
        <dbReference type="ARBA" id="ARBA00023110"/>
    </source>
</evidence>
<proteinExistence type="predicted"/>
<reference evidence="7 8" key="1">
    <citation type="submission" date="2021-06" db="EMBL/GenBank/DDBJ databases">
        <title>Bacillus sp. RD4P76, an endophyte from a halophyte.</title>
        <authorList>
            <person name="Sun J.-Q."/>
        </authorList>
    </citation>
    <scope>NUCLEOTIDE SEQUENCE [LARGE SCALE GENOMIC DNA]</scope>
    <source>
        <strain evidence="7 8">CGMCC 1.15917</strain>
    </source>
</reference>
<sequence>MLFLVISACGQASEEESETDSASAGEGEVTEQDSVEEEDEADDAIPSDLEANPSEYPQFQAVSEDEIEVIMHTNMGEIHLKLFPEFAPKAVENFIALSEQGFYDGIIFHRVIENFMIQGGDPTGTGSGGESIFGDTFEDEFTTSLAHFHGALSMANRGPNTNSSQFFIVHADETQVNEEYLARIEAQRGFAFPEQTKERYLEVGGTPHLDFGHTVFGHVIGGFEVVNAIAGVEKGANDRPVEDVVIESVEIVQ</sequence>
<dbReference type="Pfam" id="PF00160">
    <property type="entry name" value="Pro_isomerase"/>
    <property type="match status" value="1"/>
</dbReference>
<dbReference type="EC" id="5.2.1.8" evidence="2"/>
<dbReference type="GO" id="GO:0003755">
    <property type="term" value="F:peptidyl-prolyl cis-trans isomerase activity"/>
    <property type="evidence" value="ECO:0007669"/>
    <property type="project" value="UniProtKB-EC"/>
</dbReference>
<dbReference type="InterPro" id="IPR044666">
    <property type="entry name" value="Cyclophilin_A-like"/>
</dbReference>
<feature type="compositionally biased region" description="Acidic residues" evidence="5">
    <location>
        <begin position="28"/>
        <end position="45"/>
    </location>
</feature>
<evidence type="ECO:0000259" key="6">
    <source>
        <dbReference type="PROSITE" id="PS50072"/>
    </source>
</evidence>
<gene>
    <name evidence="7" type="ORF">KS419_24020</name>
</gene>
<dbReference type="PROSITE" id="PS50072">
    <property type="entry name" value="CSA_PPIASE_2"/>
    <property type="match status" value="1"/>
</dbReference>
<keyword evidence="8" id="KW-1185">Reference proteome</keyword>
<name>A0ABS6JPS7_9BACI</name>
<evidence type="ECO:0000256" key="1">
    <source>
        <dbReference type="ARBA" id="ARBA00000971"/>
    </source>
</evidence>
<comment type="caution">
    <text evidence="7">The sequence shown here is derived from an EMBL/GenBank/DDBJ whole genome shotgun (WGS) entry which is preliminary data.</text>
</comment>